<dbReference type="PANTHER" id="PTHR11375:SF0">
    <property type="entry name" value="ACIDIC LEUCINE-RICH NUCLEAR PHOSPHOPROTEIN 32 FAMILY MEMBER A"/>
    <property type="match status" value="1"/>
</dbReference>
<dbReference type="InterPro" id="IPR032675">
    <property type="entry name" value="LRR_dom_sf"/>
</dbReference>
<evidence type="ECO:0000313" key="5">
    <source>
        <dbReference type="EMBL" id="GJJ75891.1"/>
    </source>
</evidence>
<feature type="compositionally biased region" description="Polar residues" evidence="4">
    <location>
        <begin position="410"/>
        <end position="419"/>
    </location>
</feature>
<feature type="compositionally biased region" description="Basic and acidic residues" evidence="4">
    <location>
        <begin position="167"/>
        <end position="177"/>
    </location>
</feature>
<sequence>MMDPQLIEHLRVDDPMEEPELNLDNIPISSIQVLLEPPTSLPGGDDDDSFYSPLDHFQNLVKLTMTNSQCQSLEGFPHLPLLRTLLLADNELSTGFEALAEADLQTLVRLDLTANKISDLSVLRPLNSLENLQYLYLAENEVADKEGYRDEVFDILPQLVTVDGLDRDGTEVAEQRDNIVPTNEEAEYSEGSEGEYDDEGRPQVHGGKYPSHEYQGGEEEDEEEYDEEDDDEYEAGPPAHHPQSHHNNDDESEDIGSEEEEEEDYDEEERYDSNSDSDKENRPLMSGKTTGPSNTAADEEDDDELEEEEDEDDEEEDHQQQQQHSHHQEVGSDSGEEDEEDDDLEEEEDEDEEEEEEEEEGPGLAYLLTEDIPSENDDEFEPGNEVEEESEIESSDEDEFGSSSKASAGPTLSSSNTNGHPPKRPRSPALEDTVAFDHGPADVIDGSNTGFDVDGEDANGFGMASFDGPATFDEESGHDSKRPRT</sequence>
<feature type="compositionally biased region" description="Acidic residues" evidence="4">
    <location>
        <begin position="250"/>
        <end position="270"/>
    </location>
</feature>
<feature type="compositionally biased region" description="Acidic residues" evidence="4">
    <location>
        <begin position="216"/>
        <end position="234"/>
    </location>
</feature>
<feature type="compositionally biased region" description="Polar residues" evidence="4">
    <location>
        <begin position="287"/>
        <end position="296"/>
    </location>
</feature>
<comment type="similarity">
    <text evidence="3">Belongs to the ANP32 family.</text>
</comment>
<comment type="caution">
    <text evidence="5">The sequence shown here is derived from an EMBL/GenBank/DDBJ whole genome shotgun (WGS) entry which is preliminary data.</text>
</comment>
<dbReference type="Proteomes" id="UP000827284">
    <property type="component" value="Unassembled WGS sequence"/>
</dbReference>
<keyword evidence="2" id="KW-0677">Repeat</keyword>
<dbReference type="AlphaFoldDB" id="A0A9P3HG11"/>
<reference evidence="5" key="2">
    <citation type="journal article" date="2022" name="Microbiol. Resour. Announc.">
        <title>Whole-Genome Sequence of Entomortierella parvispora E1425, a Mucoromycotan Fungus Associated with Burkholderiaceae-Related Endosymbiotic Bacteria.</title>
        <authorList>
            <person name="Herlambang A."/>
            <person name="Guo Y."/>
            <person name="Takashima Y."/>
            <person name="Narisawa K."/>
            <person name="Ohta H."/>
            <person name="Nishizawa T."/>
        </authorList>
    </citation>
    <scope>NUCLEOTIDE SEQUENCE</scope>
    <source>
        <strain evidence="5">E1425</strain>
    </source>
</reference>
<evidence type="ECO:0000256" key="1">
    <source>
        <dbReference type="ARBA" id="ARBA00022614"/>
    </source>
</evidence>
<protein>
    <recommendedName>
        <fullName evidence="7">U2A'/phosphoprotein 32 family A C-terminal domain-containing protein</fullName>
    </recommendedName>
</protein>
<evidence type="ECO:0000256" key="4">
    <source>
        <dbReference type="SAM" id="MobiDB-lite"/>
    </source>
</evidence>
<dbReference type="SUPFAM" id="SSF52058">
    <property type="entry name" value="L domain-like"/>
    <property type="match status" value="1"/>
</dbReference>
<dbReference type="Pfam" id="PF14580">
    <property type="entry name" value="LRR_9"/>
    <property type="match status" value="1"/>
</dbReference>
<dbReference type="GO" id="GO:0005634">
    <property type="term" value="C:nucleus"/>
    <property type="evidence" value="ECO:0007669"/>
    <property type="project" value="TreeGrafter"/>
</dbReference>
<evidence type="ECO:0000256" key="2">
    <source>
        <dbReference type="ARBA" id="ARBA00022737"/>
    </source>
</evidence>
<feature type="compositionally biased region" description="Acidic residues" evidence="4">
    <location>
        <begin position="184"/>
        <end position="198"/>
    </location>
</feature>
<dbReference type="Gene3D" id="3.80.10.10">
    <property type="entry name" value="Ribonuclease Inhibitor"/>
    <property type="match status" value="1"/>
</dbReference>
<proteinExistence type="inferred from homology"/>
<feature type="region of interest" description="Disordered" evidence="4">
    <location>
        <begin position="167"/>
        <end position="485"/>
    </location>
</feature>
<evidence type="ECO:0000313" key="6">
    <source>
        <dbReference type="Proteomes" id="UP000827284"/>
    </source>
</evidence>
<dbReference type="PANTHER" id="PTHR11375">
    <property type="entry name" value="ACIDIC LEUCINE-RICH NUCLEAR PHOSPHOPROTEIN 32"/>
    <property type="match status" value="1"/>
</dbReference>
<dbReference type="EMBL" id="BQFW01000011">
    <property type="protein sequence ID" value="GJJ75891.1"/>
    <property type="molecule type" value="Genomic_DNA"/>
</dbReference>
<feature type="compositionally biased region" description="Acidic residues" evidence="4">
    <location>
        <begin position="334"/>
        <end position="361"/>
    </location>
</feature>
<evidence type="ECO:0008006" key="7">
    <source>
        <dbReference type="Google" id="ProtNLM"/>
    </source>
</evidence>
<dbReference type="GO" id="GO:0042393">
    <property type="term" value="F:histone binding"/>
    <property type="evidence" value="ECO:0007669"/>
    <property type="project" value="TreeGrafter"/>
</dbReference>
<feature type="compositionally biased region" description="Basic and acidic residues" evidence="4">
    <location>
        <begin position="475"/>
        <end position="485"/>
    </location>
</feature>
<accession>A0A9P3HG11</accession>
<organism evidence="5 6">
    <name type="scientific">Entomortierella parvispora</name>
    <dbReference type="NCBI Taxonomy" id="205924"/>
    <lineage>
        <taxon>Eukaryota</taxon>
        <taxon>Fungi</taxon>
        <taxon>Fungi incertae sedis</taxon>
        <taxon>Mucoromycota</taxon>
        <taxon>Mortierellomycotina</taxon>
        <taxon>Mortierellomycetes</taxon>
        <taxon>Mortierellales</taxon>
        <taxon>Mortierellaceae</taxon>
        <taxon>Entomortierella</taxon>
    </lineage>
</organism>
<gene>
    <name evidence="5" type="ORF">EMPS_08249</name>
</gene>
<keyword evidence="1" id="KW-0433">Leucine-rich repeat</keyword>
<evidence type="ECO:0000256" key="3">
    <source>
        <dbReference type="ARBA" id="ARBA00025777"/>
    </source>
</evidence>
<dbReference type="InterPro" id="IPR001611">
    <property type="entry name" value="Leu-rich_rpt"/>
</dbReference>
<keyword evidence="6" id="KW-1185">Reference proteome</keyword>
<feature type="compositionally biased region" description="Acidic residues" evidence="4">
    <location>
        <begin position="372"/>
        <end position="400"/>
    </location>
</feature>
<dbReference type="InterPro" id="IPR045081">
    <property type="entry name" value="AN32"/>
</dbReference>
<dbReference type="PROSITE" id="PS51450">
    <property type="entry name" value="LRR"/>
    <property type="match status" value="1"/>
</dbReference>
<dbReference type="OrthoDB" id="433501at2759"/>
<feature type="compositionally biased region" description="Basic and acidic residues" evidence="4">
    <location>
        <begin position="271"/>
        <end position="282"/>
    </location>
</feature>
<name>A0A9P3HG11_9FUNG</name>
<reference evidence="5" key="1">
    <citation type="submission" date="2021-11" db="EMBL/GenBank/DDBJ databases">
        <authorList>
            <person name="Herlambang A."/>
            <person name="Guo Y."/>
            <person name="Takashima Y."/>
            <person name="Nishizawa T."/>
        </authorList>
    </citation>
    <scope>NUCLEOTIDE SEQUENCE</scope>
    <source>
        <strain evidence="5">E1425</strain>
    </source>
</reference>
<feature type="compositionally biased region" description="Acidic residues" evidence="4">
    <location>
        <begin position="297"/>
        <end position="317"/>
    </location>
</feature>